<dbReference type="Pfam" id="PF00203">
    <property type="entry name" value="Ribosomal_S19"/>
    <property type="match status" value="1"/>
</dbReference>
<dbReference type="InterPro" id="IPR002222">
    <property type="entry name" value="Ribosomal_uS19"/>
</dbReference>
<dbReference type="EMBL" id="CAJVQA010000126">
    <property type="protein sequence ID" value="CAG8457105.1"/>
    <property type="molecule type" value="Genomic_DNA"/>
</dbReference>
<dbReference type="OrthoDB" id="2043at2759"/>
<keyword evidence="6" id="KW-1185">Reference proteome</keyword>
<evidence type="ECO:0000313" key="5">
    <source>
        <dbReference type="EMBL" id="CAG8457105.1"/>
    </source>
</evidence>
<protein>
    <submittedName>
        <fullName evidence="5">8320_t:CDS:1</fullName>
    </submittedName>
</protein>
<gene>
    <name evidence="5" type="ORF">CPELLU_LOCUS443</name>
</gene>
<evidence type="ECO:0000313" key="6">
    <source>
        <dbReference type="Proteomes" id="UP000789759"/>
    </source>
</evidence>
<dbReference type="Gene3D" id="3.30.860.10">
    <property type="entry name" value="30s Ribosomal Protein S19, Chain A"/>
    <property type="match status" value="1"/>
</dbReference>
<evidence type="ECO:0000256" key="1">
    <source>
        <dbReference type="ARBA" id="ARBA00007345"/>
    </source>
</evidence>
<dbReference type="GO" id="GO:0005840">
    <property type="term" value="C:ribosome"/>
    <property type="evidence" value="ECO:0007669"/>
    <property type="project" value="UniProtKB-KW"/>
</dbReference>
<keyword evidence="2 4" id="KW-0689">Ribosomal protein</keyword>
<comment type="caution">
    <text evidence="5">The sequence shown here is derived from an EMBL/GenBank/DDBJ whole genome shotgun (WGS) entry which is preliminary data.</text>
</comment>
<dbReference type="SUPFAM" id="SSF54570">
    <property type="entry name" value="Ribosomal protein S19"/>
    <property type="match status" value="1"/>
</dbReference>
<comment type="similarity">
    <text evidence="1 4">Belongs to the universal ribosomal protein uS19 family.</text>
</comment>
<name>A0A9N8YXY4_9GLOM</name>
<accession>A0A9N8YXY4</accession>
<evidence type="ECO:0000256" key="2">
    <source>
        <dbReference type="ARBA" id="ARBA00022980"/>
    </source>
</evidence>
<proteinExistence type="inferred from homology"/>
<dbReference type="GO" id="GO:0006412">
    <property type="term" value="P:translation"/>
    <property type="evidence" value="ECO:0007669"/>
    <property type="project" value="InterPro"/>
</dbReference>
<dbReference type="AlphaFoldDB" id="A0A9N8YXY4"/>
<dbReference type="GO" id="GO:0003735">
    <property type="term" value="F:structural constituent of ribosome"/>
    <property type="evidence" value="ECO:0007669"/>
    <property type="project" value="InterPro"/>
</dbReference>
<keyword evidence="3 4" id="KW-0687">Ribonucleoprotein</keyword>
<dbReference type="Proteomes" id="UP000789759">
    <property type="component" value="Unassembled WGS sequence"/>
</dbReference>
<evidence type="ECO:0000256" key="4">
    <source>
        <dbReference type="RuleBase" id="RU003485"/>
    </source>
</evidence>
<sequence length="96" mass="10778">MSRSLKKPLYVNEKIQTKVEKANQLGKKIVFKVWDRASTITPEMIDHTLLIHNGKKFLSRKVTQAVKRASMARPAANTKNALAKINPPVSLAPIEE</sequence>
<evidence type="ECO:0000256" key="3">
    <source>
        <dbReference type="ARBA" id="ARBA00023274"/>
    </source>
</evidence>
<organism evidence="5 6">
    <name type="scientific">Cetraspora pellucida</name>
    <dbReference type="NCBI Taxonomy" id="1433469"/>
    <lineage>
        <taxon>Eukaryota</taxon>
        <taxon>Fungi</taxon>
        <taxon>Fungi incertae sedis</taxon>
        <taxon>Mucoromycota</taxon>
        <taxon>Glomeromycotina</taxon>
        <taxon>Glomeromycetes</taxon>
        <taxon>Diversisporales</taxon>
        <taxon>Gigasporaceae</taxon>
        <taxon>Cetraspora</taxon>
    </lineage>
</organism>
<dbReference type="PRINTS" id="PR00975">
    <property type="entry name" value="RIBOSOMALS19"/>
</dbReference>
<reference evidence="5" key="1">
    <citation type="submission" date="2021-06" db="EMBL/GenBank/DDBJ databases">
        <authorList>
            <person name="Kallberg Y."/>
            <person name="Tangrot J."/>
            <person name="Rosling A."/>
        </authorList>
    </citation>
    <scope>NUCLEOTIDE SEQUENCE</scope>
    <source>
        <strain evidence="5">FL966</strain>
    </source>
</reference>
<dbReference type="InterPro" id="IPR023575">
    <property type="entry name" value="Ribosomal_uS19_SF"/>
</dbReference>
<dbReference type="GO" id="GO:1990904">
    <property type="term" value="C:ribonucleoprotein complex"/>
    <property type="evidence" value="ECO:0007669"/>
    <property type="project" value="UniProtKB-KW"/>
</dbReference>